<dbReference type="EMBL" id="GBRH01195341">
    <property type="protein sequence ID" value="JAE02555.1"/>
    <property type="molecule type" value="Transcribed_RNA"/>
</dbReference>
<feature type="compositionally biased region" description="Polar residues" evidence="1">
    <location>
        <begin position="28"/>
        <end position="37"/>
    </location>
</feature>
<protein>
    <submittedName>
        <fullName evidence="2">Uncharacterized protein</fullName>
    </submittedName>
</protein>
<reference evidence="2" key="1">
    <citation type="submission" date="2014-09" db="EMBL/GenBank/DDBJ databases">
        <authorList>
            <person name="Magalhaes I.L.F."/>
            <person name="Oliveira U."/>
            <person name="Santos F.R."/>
            <person name="Vidigal T.H.D.A."/>
            <person name="Brescovit A.D."/>
            <person name="Santos A.J."/>
        </authorList>
    </citation>
    <scope>NUCLEOTIDE SEQUENCE</scope>
    <source>
        <tissue evidence="2">Shoot tissue taken approximately 20 cm above the soil surface</tissue>
    </source>
</reference>
<feature type="region of interest" description="Disordered" evidence="1">
    <location>
        <begin position="1"/>
        <end position="37"/>
    </location>
</feature>
<organism evidence="2">
    <name type="scientific">Arundo donax</name>
    <name type="common">Giant reed</name>
    <name type="synonym">Donax arundinaceus</name>
    <dbReference type="NCBI Taxonomy" id="35708"/>
    <lineage>
        <taxon>Eukaryota</taxon>
        <taxon>Viridiplantae</taxon>
        <taxon>Streptophyta</taxon>
        <taxon>Embryophyta</taxon>
        <taxon>Tracheophyta</taxon>
        <taxon>Spermatophyta</taxon>
        <taxon>Magnoliopsida</taxon>
        <taxon>Liliopsida</taxon>
        <taxon>Poales</taxon>
        <taxon>Poaceae</taxon>
        <taxon>PACMAD clade</taxon>
        <taxon>Arundinoideae</taxon>
        <taxon>Arundineae</taxon>
        <taxon>Arundo</taxon>
    </lineage>
</organism>
<reference evidence="2" key="2">
    <citation type="journal article" date="2015" name="Data Brief">
        <title>Shoot transcriptome of the giant reed, Arundo donax.</title>
        <authorList>
            <person name="Barrero R.A."/>
            <person name="Guerrero F.D."/>
            <person name="Moolhuijzen P."/>
            <person name="Goolsby J.A."/>
            <person name="Tidwell J."/>
            <person name="Bellgard S.E."/>
            <person name="Bellgard M.I."/>
        </authorList>
    </citation>
    <scope>NUCLEOTIDE SEQUENCE</scope>
    <source>
        <tissue evidence="2">Shoot tissue taken approximately 20 cm above the soil surface</tissue>
    </source>
</reference>
<evidence type="ECO:0000256" key="1">
    <source>
        <dbReference type="SAM" id="MobiDB-lite"/>
    </source>
</evidence>
<evidence type="ECO:0000313" key="2">
    <source>
        <dbReference type="EMBL" id="JAE02555.1"/>
    </source>
</evidence>
<proteinExistence type="predicted"/>
<name>A0A0A9EPA3_ARUDO</name>
<sequence>MSAARSRPTTCRTLGCTGGRTHSALPPTYNQGGIHSHMNQTELSHKNIKVLI</sequence>
<dbReference type="AlphaFoldDB" id="A0A0A9EPA3"/>
<feature type="compositionally biased region" description="Low complexity" evidence="1">
    <location>
        <begin position="9"/>
        <end position="21"/>
    </location>
</feature>
<accession>A0A0A9EPA3</accession>